<reference evidence="4" key="1">
    <citation type="submission" date="2016-10" db="EMBL/GenBank/DDBJ databases">
        <authorList>
            <person name="Varghese N."/>
            <person name="Submissions S."/>
        </authorList>
    </citation>
    <scope>NUCLEOTIDE SEQUENCE [LARGE SCALE GENOMIC DNA]</scope>
    <source>
        <strain evidence="4">Gh-48</strain>
    </source>
</reference>
<dbReference type="OrthoDB" id="784367at2"/>
<proteinExistence type="predicted"/>
<keyword evidence="4" id="KW-1185">Reference proteome</keyword>
<feature type="transmembrane region" description="Helical" evidence="2">
    <location>
        <begin position="488"/>
        <end position="508"/>
    </location>
</feature>
<keyword evidence="2" id="KW-0812">Transmembrane</keyword>
<evidence type="ECO:0000256" key="2">
    <source>
        <dbReference type="SAM" id="Phobius"/>
    </source>
</evidence>
<sequence>MNDAQGRDKGRNILGLSYRNKYLIITSLVICVIAASVYLLFLSPKYKVRTEVAVSDDWQLPIIAINELRSESTIAKAVNALGFQISYYHKGAFTTTELYGDSLPIKFILGKGSSYASPVEITINLINGSVCRIDQNNVLTDVPLYHPVEYGFLNYTIIKGPAFKPIQPPLTVKLTPTANLIENFSKSLAAKVLSSNSFELNLDADNAQKGQDFLNKLVEVINAQYAKPASPAQPTAINRSLLAKLIDSIAYYKVLADNYREQQDILNNIKKPRRLPKPKTKPVLAPVTVTVQTALTEKERTDLNTLNSIKSYALKPNDAFVIIPDNYQGGDNRIGALIQDFNKAQLNKQRVQQDSDNADASVYAFKLEINSVKDALVSSITQKEQKIRDAHQVRVTHQPKVVEQPKDAAPADDIESPEDVGPPKNSKSIASFIALQLNDSIAQINAIIKSKRQQYNRLLYGAGAQNTGPQLTITYKSNMRESMISKSFFVYIFAFLAGLLLPILLIIINEYMTSVKKWWHNRSREKHYT</sequence>
<dbReference type="RefSeq" id="WP_091210489.1">
    <property type="nucleotide sequence ID" value="NZ_FOCL01000003.1"/>
</dbReference>
<protein>
    <submittedName>
        <fullName evidence="3">Chain length determinant protein</fullName>
    </submittedName>
</protein>
<evidence type="ECO:0000313" key="4">
    <source>
        <dbReference type="Proteomes" id="UP000198942"/>
    </source>
</evidence>
<keyword evidence="2" id="KW-0472">Membrane</keyword>
<keyword evidence="2" id="KW-1133">Transmembrane helix</keyword>
<dbReference type="EMBL" id="FOCL01000003">
    <property type="protein sequence ID" value="SEN43072.1"/>
    <property type="molecule type" value="Genomic_DNA"/>
</dbReference>
<dbReference type="STRING" id="551995.SAMN05192574_103135"/>
<organism evidence="3 4">
    <name type="scientific">Mucilaginibacter gossypiicola</name>
    <dbReference type="NCBI Taxonomy" id="551995"/>
    <lineage>
        <taxon>Bacteria</taxon>
        <taxon>Pseudomonadati</taxon>
        <taxon>Bacteroidota</taxon>
        <taxon>Sphingobacteriia</taxon>
        <taxon>Sphingobacteriales</taxon>
        <taxon>Sphingobacteriaceae</taxon>
        <taxon>Mucilaginibacter</taxon>
    </lineage>
</organism>
<feature type="transmembrane region" description="Helical" evidence="2">
    <location>
        <begin position="22"/>
        <end position="41"/>
    </location>
</feature>
<dbReference type="AlphaFoldDB" id="A0A1H8GGE1"/>
<name>A0A1H8GGE1_9SPHI</name>
<evidence type="ECO:0000313" key="3">
    <source>
        <dbReference type="EMBL" id="SEN43072.1"/>
    </source>
</evidence>
<gene>
    <name evidence="3" type="ORF">SAMN05192574_103135</name>
</gene>
<accession>A0A1H8GGE1</accession>
<evidence type="ECO:0000256" key="1">
    <source>
        <dbReference type="SAM" id="MobiDB-lite"/>
    </source>
</evidence>
<feature type="region of interest" description="Disordered" evidence="1">
    <location>
        <begin position="398"/>
        <end position="425"/>
    </location>
</feature>
<dbReference type="Proteomes" id="UP000198942">
    <property type="component" value="Unassembled WGS sequence"/>
</dbReference>